<evidence type="ECO:0000313" key="2">
    <source>
        <dbReference type="EMBL" id="CAL1541033.1"/>
    </source>
</evidence>
<feature type="region of interest" description="Disordered" evidence="1">
    <location>
        <begin position="77"/>
        <end position="100"/>
    </location>
</feature>
<feature type="compositionally biased region" description="Polar residues" evidence="1">
    <location>
        <begin position="503"/>
        <end position="517"/>
    </location>
</feature>
<feature type="compositionally biased region" description="Polar residues" evidence="1">
    <location>
        <begin position="147"/>
        <end position="163"/>
    </location>
</feature>
<feature type="compositionally biased region" description="Polar residues" evidence="1">
    <location>
        <begin position="287"/>
        <end position="299"/>
    </location>
</feature>
<feature type="compositionally biased region" description="Polar residues" evidence="1">
    <location>
        <begin position="326"/>
        <end position="335"/>
    </location>
</feature>
<feature type="compositionally biased region" description="Polar residues" evidence="1">
    <location>
        <begin position="215"/>
        <end position="241"/>
    </location>
</feature>
<dbReference type="Proteomes" id="UP001497497">
    <property type="component" value="Unassembled WGS sequence"/>
</dbReference>
<sequence>VADLEHRLVADLEHRLVADLEHRLVADLDREDSTESSSTDKENKSDPLEVSLVMIRPKKDEFIGSLQLSSVPDEGPVFNLSKRNHSMAPLPEGHDRSSVKLSSLRNRDLLTPAETLRKKRQYPYSLQSRKKSISPKKDVLHCKQMSGDGSSSELSLTSQQKTQKPQREKKKRLNQKQSPLKPEVAVQKLPTQEPSNSLSRERENLPKAADRDSNRPSPLSLSTPDHMTMQPAQDSQTSSGEENPRGRSLRDRSLMRSPESVQKMRQYPISFYYSRKKMLEISGEVSPDQSANISKQNGRSPGPTKHSPVKGKQKKSDLKTAAKFSGNRSQPVVSLPSASFKKSVQKQGIRKSLTLSRGVKYSISNSVLVSGALSSQKDCSDAHLSRREEQLELKQKEVSTKTKCKQKSKAIATYNVAVGAHNEATGTHNAAIVPDHRTATQADLFLSPSKSPLGKTSGLNTSLVKNGELMVGQIGSLIEKNMSNGQIISSPMKKNKPSLIQSRSLMGNDKSSSQSRSPLGKRKSSVIQSRSPLGKNKSSVIQSRSPLGKNKSSVIQSRSPLGKNKS</sequence>
<dbReference type="EMBL" id="CAXITT010000411">
    <property type="protein sequence ID" value="CAL1541033.1"/>
    <property type="molecule type" value="Genomic_DNA"/>
</dbReference>
<feature type="region of interest" description="Disordered" evidence="1">
    <location>
        <begin position="120"/>
        <end position="262"/>
    </location>
</feature>
<feature type="region of interest" description="Disordered" evidence="1">
    <location>
        <begin position="503"/>
        <end position="566"/>
    </location>
</feature>
<proteinExistence type="predicted"/>
<feature type="compositionally biased region" description="Basic and acidic residues" evidence="1">
    <location>
        <begin position="199"/>
        <end position="214"/>
    </location>
</feature>
<feature type="compositionally biased region" description="Basic and acidic residues" evidence="1">
    <location>
        <begin position="242"/>
        <end position="254"/>
    </location>
</feature>
<feature type="region of interest" description="Disordered" evidence="1">
    <location>
        <begin position="29"/>
        <end position="50"/>
    </location>
</feature>
<reference evidence="2 3" key="1">
    <citation type="submission" date="2024-04" db="EMBL/GenBank/DDBJ databases">
        <authorList>
            <consortium name="Genoscope - CEA"/>
            <person name="William W."/>
        </authorList>
    </citation>
    <scope>NUCLEOTIDE SEQUENCE [LARGE SCALE GENOMIC DNA]</scope>
</reference>
<feature type="compositionally biased region" description="Polar residues" evidence="1">
    <location>
        <begin position="189"/>
        <end position="198"/>
    </location>
</feature>
<feature type="region of interest" description="Disordered" evidence="1">
    <location>
        <begin position="284"/>
        <end position="335"/>
    </location>
</feature>
<feature type="compositionally biased region" description="Polar residues" evidence="1">
    <location>
        <begin position="525"/>
        <end position="559"/>
    </location>
</feature>
<keyword evidence="3" id="KW-1185">Reference proteome</keyword>
<gene>
    <name evidence="2" type="ORF">GSLYS_00014675001</name>
</gene>
<comment type="caution">
    <text evidence="2">The sequence shown here is derived from an EMBL/GenBank/DDBJ whole genome shotgun (WGS) entry which is preliminary data.</text>
</comment>
<feature type="non-terminal residue" evidence="2">
    <location>
        <position position="1"/>
    </location>
</feature>
<organism evidence="2 3">
    <name type="scientific">Lymnaea stagnalis</name>
    <name type="common">Great pond snail</name>
    <name type="synonym">Helix stagnalis</name>
    <dbReference type="NCBI Taxonomy" id="6523"/>
    <lineage>
        <taxon>Eukaryota</taxon>
        <taxon>Metazoa</taxon>
        <taxon>Spiralia</taxon>
        <taxon>Lophotrochozoa</taxon>
        <taxon>Mollusca</taxon>
        <taxon>Gastropoda</taxon>
        <taxon>Heterobranchia</taxon>
        <taxon>Euthyneura</taxon>
        <taxon>Panpulmonata</taxon>
        <taxon>Hygrophila</taxon>
        <taxon>Lymnaeoidea</taxon>
        <taxon>Lymnaeidae</taxon>
        <taxon>Lymnaea</taxon>
    </lineage>
</organism>
<feature type="compositionally biased region" description="Basic and acidic residues" evidence="1">
    <location>
        <begin position="29"/>
        <end position="47"/>
    </location>
</feature>
<accession>A0AAV2I4Q0</accession>
<evidence type="ECO:0000313" key="3">
    <source>
        <dbReference type="Proteomes" id="UP001497497"/>
    </source>
</evidence>
<feature type="non-terminal residue" evidence="2">
    <location>
        <position position="566"/>
    </location>
</feature>
<name>A0AAV2I4Q0_LYMST</name>
<dbReference type="AlphaFoldDB" id="A0AAV2I4Q0"/>
<evidence type="ECO:0000256" key="1">
    <source>
        <dbReference type="SAM" id="MobiDB-lite"/>
    </source>
</evidence>
<protein>
    <submittedName>
        <fullName evidence="2">Uncharacterized protein</fullName>
    </submittedName>
</protein>